<dbReference type="RefSeq" id="WP_104515842.1">
    <property type="nucleotide sequence ID" value="NZ_MQVW01000002.1"/>
</dbReference>
<dbReference type="OrthoDB" id="8965954at2"/>
<dbReference type="Proteomes" id="UP000239002">
    <property type="component" value="Unassembled WGS sequence"/>
</dbReference>
<organism evidence="3 4">
    <name type="scientific">Nonlabens xylanidelens</name>
    <dbReference type="NCBI Taxonomy" id="191564"/>
    <lineage>
        <taxon>Bacteria</taxon>
        <taxon>Pseudomonadati</taxon>
        <taxon>Bacteroidota</taxon>
        <taxon>Flavobacteriia</taxon>
        <taxon>Flavobacteriales</taxon>
        <taxon>Flavobacteriaceae</taxon>
        <taxon>Nonlabens</taxon>
    </lineage>
</organism>
<feature type="transmembrane region" description="Helical" evidence="1">
    <location>
        <begin position="53"/>
        <end position="72"/>
    </location>
</feature>
<keyword evidence="1" id="KW-0812">Transmembrane</keyword>
<evidence type="ECO:0000259" key="2">
    <source>
        <dbReference type="Pfam" id="PF13239"/>
    </source>
</evidence>
<dbReference type="InterPro" id="IPR025698">
    <property type="entry name" value="2TM_dom"/>
</dbReference>
<evidence type="ECO:0000313" key="4">
    <source>
        <dbReference type="Proteomes" id="UP000239002"/>
    </source>
</evidence>
<dbReference type="Pfam" id="PF13239">
    <property type="entry name" value="2TM"/>
    <property type="match status" value="1"/>
</dbReference>
<feature type="transmembrane region" description="Helical" evidence="1">
    <location>
        <begin position="21"/>
        <end position="41"/>
    </location>
</feature>
<protein>
    <submittedName>
        <fullName evidence="3">2TM domain-containing protein</fullName>
    </submittedName>
</protein>
<evidence type="ECO:0000256" key="1">
    <source>
        <dbReference type="SAM" id="Phobius"/>
    </source>
</evidence>
<feature type="domain" description="2TM" evidence="2">
    <location>
        <begin position="13"/>
        <end position="92"/>
    </location>
</feature>
<dbReference type="EMBL" id="PTJE01000005">
    <property type="protein sequence ID" value="PPK93938.1"/>
    <property type="molecule type" value="Genomic_DNA"/>
</dbReference>
<dbReference type="AlphaFoldDB" id="A0A2S6IIC0"/>
<name>A0A2S6IIC0_9FLAO</name>
<evidence type="ECO:0000313" key="3">
    <source>
        <dbReference type="EMBL" id="PPK93938.1"/>
    </source>
</evidence>
<keyword evidence="4" id="KW-1185">Reference proteome</keyword>
<accession>A0A2S6IIC0</accession>
<keyword evidence="1" id="KW-0472">Membrane</keyword>
<reference evidence="3 4" key="1">
    <citation type="submission" date="2018-02" db="EMBL/GenBank/DDBJ databases">
        <title>Genomic Encyclopedia of Archaeal and Bacterial Type Strains, Phase II (KMG-II): from individual species to whole genera.</title>
        <authorList>
            <person name="Goeker M."/>
        </authorList>
    </citation>
    <scope>NUCLEOTIDE SEQUENCE [LARGE SCALE GENOMIC DNA]</scope>
    <source>
        <strain evidence="3 4">DSM 16809</strain>
    </source>
</reference>
<comment type="caution">
    <text evidence="3">The sequence shown here is derived from an EMBL/GenBank/DDBJ whole genome shotgun (WGS) entry which is preliminary data.</text>
</comment>
<proteinExistence type="predicted"/>
<keyword evidence="1" id="KW-1133">Transmembrane helix</keyword>
<gene>
    <name evidence="3" type="ORF">LY01_02160</name>
</gene>
<sequence>MKKEETYQERYTRAKARVEEIKAFYSHLTVYIIVNIGIAGLNYYQNGWEEPWFLFPLGGWGIGVVGHAIGTFGSNPFTSKNWEERKIQELMDKEGS</sequence>